<keyword evidence="4 6" id="KW-0472">Membrane</keyword>
<organism evidence="8 9">
    <name type="scientific">Protaetiibacter mangrovi</name>
    <dbReference type="NCBI Taxonomy" id="2970926"/>
    <lineage>
        <taxon>Bacteria</taxon>
        <taxon>Bacillati</taxon>
        <taxon>Actinomycetota</taxon>
        <taxon>Actinomycetes</taxon>
        <taxon>Micrococcales</taxon>
        <taxon>Microbacteriaceae</taxon>
        <taxon>Protaetiibacter</taxon>
    </lineage>
</organism>
<dbReference type="PANTHER" id="PTHR43229:SF2">
    <property type="entry name" value="NODULATION PROTEIN J"/>
    <property type="match status" value="1"/>
</dbReference>
<keyword evidence="9" id="KW-1185">Reference proteome</keyword>
<keyword evidence="6" id="KW-1003">Cell membrane</keyword>
<dbReference type="PRINTS" id="PR00164">
    <property type="entry name" value="ABC2TRNSPORT"/>
</dbReference>
<dbReference type="EMBL" id="JANTHX010000005">
    <property type="protein sequence ID" value="MCS0499244.1"/>
    <property type="molecule type" value="Genomic_DNA"/>
</dbReference>
<evidence type="ECO:0000256" key="2">
    <source>
        <dbReference type="ARBA" id="ARBA00022692"/>
    </source>
</evidence>
<feature type="transmembrane region" description="Helical" evidence="6">
    <location>
        <begin position="152"/>
        <end position="175"/>
    </location>
</feature>
<keyword evidence="5" id="KW-0046">Antibiotic resistance</keyword>
<feature type="transmembrane region" description="Helical" evidence="6">
    <location>
        <begin position="182"/>
        <end position="203"/>
    </location>
</feature>
<feature type="domain" description="ABC transmembrane type-2" evidence="7">
    <location>
        <begin position="36"/>
        <end position="274"/>
    </location>
</feature>
<dbReference type="InterPro" id="IPR047817">
    <property type="entry name" value="ABC2_TM_bact-type"/>
</dbReference>
<accession>A0ABT1ZEV9</accession>
<comment type="subcellular location">
    <subcellularLocation>
        <location evidence="6">Cell membrane</location>
        <topology evidence="6">Multi-pass membrane protein</topology>
    </subcellularLocation>
    <subcellularLocation>
        <location evidence="1">Membrane</location>
        <topology evidence="1">Multi-pass membrane protein</topology>
    </subcellularLocation>
</comment>
<protein>
    <recommendedName>
        <fullName evidence="6">Transport permease protein</fullName>
    </recommendedName>
</protein>
<keyword evidence="2 6" id="KW-0812">Transmembrane</keyword>
<evidence type="ECO:0000256" key="1">
    <source>
        <dbReference type="ARBA" id="ARBA00004141"/>
    </source>
</evidence>
<evidence type="ECO:0000259" key="7">
    <source>
        <dbReference type="PROSITE" id="PS51012"/>
    </source>
</evidence>
<evidence type="ECO:0000256" key="4">
    <source>
        <dbReference type="ARBA" id="ARBA00023136"/>
    </source>
</evidence>
<comment type="similarity">
    <text evidence="6">Belongs to the ABC-2 integral membrane protein family.</text>
</comment>
<dbReference type="RefSeq" id="WP_258798264.1">
    <property type="nucleotide sequence ID" value="NZ_JANTHX010000005.1"/>
</dbReference>
<evidence type="ECO:0000313" key="8">
    <source>
        <dbReference type="EMBL" id="MCS0499244.1"/>
    </source>
</evidence>
<comment type="caution">
    <text evidence="8">The sequence shown here is derived from an EMBL/GenBank/DDBJ whole genome shotgun (WGS) entry which is preliminary data.</text>
</comment>
<dbReference type="Pfam" id="PF01061">
    <property type="entry name" value="ABC2_membrane"/>
    <property type="match status" value="1"/>
</dbReference>
<dbReference type="InterPro" id="IPR051784">
    <property type="entry name" value="Nod_factor_ABC_transporter"/>
</dbReference>
<proteinExistence type="inferred from homology"/>
<dbReference type="PIRSF" id="PIRSF006648">
    <property type="entry name" value="DrrB"/>
    <property type="match status" value="1"/>
</dbReference>
<keyword evidence="6" id="KW-0813">Transport</keyword>
<evidence type="ECO:0000256" key="3">
    <source>
        <dbReference type="ARBA" id="ARBA00022989"/>
    </source>
</evidence>
<feature type="transmembrane region" description="Helical" evidence="6">
    <location>
        <begin position="246"/>
        <end position="265"/>
    </location>
</feature>
<gene>
    <name evidence="8" type="ORF">NUH29_06740</name>
</gene>
<keyword evidence="3 6" id="KW-1133">Transmembrane helix</keyword>
<dbReference type="PANTHER" id="PTHR43229">
    <property type="entry name" value="NODULATION PROTEIN J"/>
    <property type="match status" value="1"/>
</dbReference>
<reference evidence="8 9" key="1">
    <citation type="submission" date="2022-08" db="EMBL/GenBank/DDBJ databases">
        <authorList>
            <person name="Li F."/>
        </authorList>
    </citation>
    <scope>NUCLEOTIDE SEQUENCE [LARGE SCALE GENOMIC DNA]</scope>
    <source>
        <strain evidence="8 9">10F1B-8-1</strain>
    </source>
</reference>
<evidence type="ECO:0000313" key="9">
    <source>
        <dbReference type="Proteomes" id="UP001205337"/>
    </source>
</evidence>
<feature type="transmembrane region" description="Helical" evidence="6">
    <location>
        <begin position="35"/>
        <end position="58"/>
    </location>
</feature>
<sequence length="275" mass="28891">MTALAPASPRIVRASWASQTGQVFRRWIIGTWRQVWGPAMSLLQPVIWIVLFGQVYSALGTLPVFGDDGYIGYLVPGILMMTVLYSGAWAGTGYIDDIGSGVMDQLLSAPLSRSAIVTGQLLQQLVINVLQSAVVLGIGALAGASYPGGVGGILLALVAATLLATVFCCASSAVALTTRNQVALIGLSQLIVLPATFLSTTMMPATLLPDWVQAVARWNPMTWAVELGRAGLDGTLFDGSADAGRLLLEGAGLVLLAALAFAWTVRSIRAYQRSL</sequence>
<name>A0ABT1ZEV9_9MICO</name>
<feature type="transmembrane region" description="Helical" evidence="6">
    <location>
        <begin position="125"/>
        <end position="146"/>
    </location>
</feature>
<evidence type="ECO:0000256" key="5">
    <source>
        <dbReference type="ARBA" id="ARBA00023251"/>
    </source>
</evidence>
<evidence type="ECO:0000256" key="6">
    <source>
        <dbReference type="RuleBase" id="RU361157"/>
    </source>
</evidence>
<dbReference type="InterPro" id="IPR000412">
    <property type="entry name" value="ABC_2_transport"/>
</dbReference>
<dbReference type="Proteomes" id="UP001205337">
    <property type="component" value="Unassembled WGS sequence"/>
</dbReference>
<feature type="transmembrane region" description="Helical" evidence="6">
    <location>
        <begin position="70"/>
        <end position="90"/>
    </location>
</feature>
<dbReference type="InterPro" id="IPR013525">
    <property type="entry name" value="ABC2_TM"/>
</dbReference>
<dbReference type="PROSITE" id="PS51012">
    <property type="entry name" value="ABC_TM2"/>
    <property type="match status" value="1"/>
</dbReference>